<reference evidence="2 3" key="1">
    <citation type="journal article" date="2023" name="Plants (Basel)">
        <title>Bridging the Gap: Combining Genomics and Transcriptomics Approaches to Understand Stylosanthes scabra, an Orphan Legume from the Brazilian Caatinga.</title>
        <authorList>
            <person name="Ferreira-Neto J.R.C."/>
            <person name="da Silva M.D."/>
            <person name="Binneck E."/>
            <person name="de Melo N.F."/>
            <person name="da Silva R.H."/>
            <person name="de Melo A.L.T.M."/>
            <person name="Pandolfi V."/>
            <person name="Bustamante F.O."/>
            <person name="Brasileiro-Vidal A.C."/>
            <person name="Benko-Iseppon A.M."/>
        </authorList>
    </citation>
    <scope>NUCLEOTIDE SEQUENCE [LARGE SCALE GENOMIC DNA]</scope>
    <source>
        <tissue evidence="2">Leaves</tissue>
    </source>
</reference>
<evidence type="ECO:0000256" key="1">
    <source>
        <dbReference type="SAM" id="MobiDB-lite"/>
    </source>
</evidence>
<evidence type="ECO:0000313" key="2">
    <source>
        <dbReference type="EMBL" id="MED6164575.1"/>
    </source>
</evidence>
<dbReference type="EMBL" id="JASCZI010122651">
    <property type="protein sequence ID" value="MED6164575.1"/>
    <property type="molecule type" value="Genomic_DNA"/>
</dbReference>
<feature type="compositionally biased region" description="Polar residues" evidence="1">
    <location>
        <begin position="118"/>
        <end position="130"/>
    </location>
</feature>
<organism evidence="2 3">
    <name type="scientific">Stylosanthes scabra</name>
    <dbReference type="NCBI Taxonomy" id="79078"/>
    <lineage>
        <taxon>Eukaryota</taxon>
        <taxon>Viridiplantae</taxon>
        <taxon>Streptophyta</taxon>
        <taxon>Embryophyta</taxon>
        <taxon>Tracheophyta</taxon>
        <taxon>Spermatophyta</taxon>
        <taxon>Magnoliopsida</taxon>
        <taxon>eudicotyledons</taxon>
        <taxon>Gunneridae</taxon>
        <taxon>Pentapetalae</taxon>
        <taxon>rosids</taxon>
        <taxon>fabids</taxon>
        <taxon>Fabales</taxon>
        <taxon>Fabaceae</taxon>
        <taxon>Papilionoideae</taxon>
        <taxon>50 kb inversion clade</taxon>
        <taxon>dalbergioids sensu lato</taxon>
        <taxon>Dalbergieae</taxon>
        <taxon>Pterocarpus clade</taxon>
        <taxon>Stylosanthes</taxon>
    </lineage>
</organism>
<sequence>MKSQEGDGIYFATLHKKKMGIMLLREFYANARMTKRDKQSNPHYMTSSTTHRHGSWRLCVLQPSQPHLRHPLIKPRHGHQLYPSMHRRRSPRICVDSHFSAPEQAESTPRRDPRSLSVAHTFSTSSRVHA</sequence>
<protein>
    <submittedName>
        <fullName evidence="2">Uncharacterized protein</fullName>
    </submittedName>
</protein>
<dbReference type="Proteomes" id="UP001341840">
    <property type="component" value="Unassembled WGS sequence"/>
</dbReference>
<keyword evidence="3" id="KW-1185">Reference proteome</keyword>
<evidence type="ECO:0000313" key="3">
    <source>
        <dbReference type="Proteomes" id="UP001341840"/>
    </source>
</evidence>
<accession>A0ABU6UVN6</accession>
<comment type="caution">
    <text evidence="2">The sequence shown here is derived from an EMBL/GenBank/DDBJ whole genome shotgun (WGS) entry which is preliminary data.</text>
</comment>
<name>A0ABU6UVN6_9FABA</name>
<gene>
    <name evidence="2" type="ORF">PIB30_091402</name>
</gene>
<feature type="region of interest" description="Disordered" evidence="1">
    <location>
        <begin position="93"/>
        <end position="130"/>
    </location>
</feature>
<proteinExistence type="predicted"/>